<protein>
    <submittedName>
        <fullName evidence="2">Uncharacterized protein</fullName>
    </submittedName>
</protein>
<dbReference type="Proteomes" id="UP000649617">
    <property type="component" value="Unassembled WGS sequence"/>
</dbReference>
<feature type="compositionally biased region" description="Low complexity" evidence="1">
    <location>
        <begin position="184"/>
        <end position="196"/>
    </location>
</feature>
<reference evidence="2" key="1">
    <citation type="submission" date="2021-02" db="EMBL/GenBank/DDBJ databases">
        <authorList>
            <person name="Dougan E. K."/>
            <person name="Rhodes N."/>
            <person name="Thang M."/>
            <person name="Chan C."/>
        </authorList>
    </citation>
    <scope>NUCLEOTIDE SEQUENCE</scope>
</reference>
<feature type="non-terminal residue" evidence="2">
    <location>
        <position position="296"/>
    </location>
</feature>
<dbReference type="EMBL" id="CAJNIZ010033509">
    <property type="protein sequence ID" value="CAE7545883.1"/>
    <property type="molecule type" value="Genomic_DNA"/>
</dbReference>
<feature type="region of interest" description="Disordered" evidence="1">
    <location>
        <begin position="166"/>
        <end position="211"/>
    </location>
</feature>
<evidence type="ECO:0000313" key="2">
    <source>
        <dbReference type="EMBL" id="CAE7545883.1"/>
    </source>
</evidence>
<feature type="non-terminal residue" evidence="2">
    <location>
        <position position="1"/>
    </location>
</feature>
<evidence type="ECO:0000256" key="1">
    <source>
        <dbReference type="SAM" id="MobiDB-lite"/>
    </source>
</evidence>
<keyword evidence="3" id="KW-1185">Reference proteome</keyword>
<proteinExistence type="predicted"/>
<accession>A0A812TZL8</accession>
<gene>
    <name evidence="2" type="ORF">SPIL2461_LOCUS14483</name>
</gene>
<name>A0A812TZL8_SYMPI</name>
<evidence type="ECO:0000313" key="3">
    <source>
        <dbReference type="Proteomes" id="UP000649617"/>
    </source>
</evidence>
<sequence>KPALHLKLASEKECAAVGRLLELVGDSERSCSGSVADLDPAQLQLVPFVGSDTCGKPASLPPAESGGAEFAAWPDFNGFVQAAAVQGRYSNFLESGDEVALARLLSTSPPRKKLRCRQQHTRPEVQLAAAAATLADTVEDSALKAALSASPVRKAVKTAAFAAVKQAKKQGPEQRRERVRQLTAAAQQSAKASGKQDACKKTRETSVSKHQGEGDFEYSGLAFTFAKDQSYVQLRTVSGKKRLLVAVSSSQSQQHKSALQELAVWAEKLAPSVCDEASFERVKSELRDRRRSVLQR</sequence>
<dbReference type="AlphaFoldDB" id="A0A812TZL8"/>
<feature type="compositionally biased region" description="Basic and acidic residues" evidence="1">
    <location>
        <begin position="170"/>
        <end position="180"/>
    </location>
</feature>
<organism evidence="2 3">
    <name type="scientific">Symbiodinium pilosum</name>
    <name type="common">Dinoflagellate</name>
    <dbReference type="NCBI Taxonomy" id="2952"/>
    <lineage>
        <taxon>Eukaryota</taxon>
        <taxon>Sar</taxon>
        <taxon>Alveolata</taxon>
        <taxon>Dinophyceae</taxon>
        <taxon>Suessiales</taxon>
        <taxon>Symbiodiniaceae</taxon>
        <taxon>Symbiodinium</taxon>
    </lineage>
</organism>
<feature type="compositionally biased region" description="Basic and acidic residues" evidence="1">
    <location>
        <begin position="197"/>
        <end position="211"/>
    </location>
</feature>
<comment type="caution">
    <text evidence="2">The sequence shown here is derived from an EMBL/GenBank/DDBJ whole genome shotgun (WGS) entry which is preliminary data.</text>
</comment>